<dbReference type="Proteomes" id="UP001589867">
    <property type="component" value="Unassembled WGS sequence"/>
</dbReference>
<gene>
    <name evidence="2" type="ORF">ACFFIA_37460</name>
</gene>
<keyword evidence="3" id="KW-1185">Reference proteome</keyword>
<sequence>MVFSDRNTCQVPARPLQALTNRSGADAVTEAVDLYADEIAALAEENRVDLILVARPDQLRDTRARRSGRAGSRRPGPGKGGNRGPSIENFDDLLKARMLHLRQPLQIMRRSTWDGLPRAGPRGRLAIGRLAGRDVIWDRGSGRRLW</sequence>
<reference evidence="2 3" key="1">
    <citation type="submission" date="2024-09" db="EMBL/GenBank/DDBJ databases">
        <authorList>
            <person name="Sun Q."/>
            <person name="Mori K."/>
        </authorList>
    </citation>
    <scope>NUCLEOTIDE SEQUENCE [LARGE SCALE GENOMIC DNA]</scope>
    <source>
        <strain evidence="2 3">TBRC 3947</strain>
    </source>
</reference>
<evidence type="ECO:0000313" key="2">
    <source>
        <dbReference type="EMBL" id="MFC0533312.1"/>
    </source>
</evidence>
<accession>A0ABV6MFU9</accession>
<comment type="caution">
    <text evidence="2">The sequence shown here is derived from an EMBL/GenBank/DDBJ whole genome shotgun (WGS) entry which is preliminary data.</text>
</comment>
<dbReference type="EMBL" id="JBHLUH010000080">
    <property type="protein sequence ID" value="MFC0533312.1"/>
    <property type="molecule type" value="Genomic_DNA"/>
</dbReference>
<organism evidence="2 3">
    <name type="scientific">Phytohabitans kaempferiae</name>
    <dbReference type="NCBI Taxonomy" id="1620943"/>
    <lineage>
        <taxon>Bacteria</taxon>
        <taxon>Bacillati</taxon>
        <taxon>Actinomycetota</taxon>
        <taxon>Actinomycetes</taxon>
        <taxon>Micromonosporales</taxon>
        <taxon>Micromonosporaceae</taxon>
    </lineage>
</organism>
<name>A0ABV6MFU9_9ACTN</name>
<evidence type="ECO:0008006" key="4">
    <source>
        <dbReference type="Google" id="ProtNLM"/>
    </source>
</evidence>
<dbReference type="RefSeq" id="WP_377260745.1">
    <property type="nucleotide sequence ID" value="NZ_JBHLUH010000080.1"/>
</dbReference>
<evidence type="ECO:0000256" key="1">
    <source>
        <dbReference type="SAM" id="MobiDB-lite"/>
    </source>
</evidence>
<feature type="region of interest" description="Disordered" evidence="1">
    <location>
        <begin position="61"/>
        <end position="86"/>
    </location>
</feature>
<evidence type="ECO:0000313" key="3">
    <source>
        <dbReference type="Proteomes" id="UP001589867"/>
    </source>
</evidence>
<protein>
    <recommendedName>
        <fullName evidence="4">Gfo/Idh/MocA-like oxidoreductase N-terminal domain-containing protein</fullName>
    </recommendedName>
</protein>
<proteinExistence type="predicted"/>